<gene>
    <name evidence="1" type="ORF">H9L10_03510</name>
</gene>
<dbReference type="RefSeq" id="WP_166102304.1">
    <property type="nucleotide sequence ID" value="NZ_BMMY01000002.1"/>
</dbReference>
<proteinExistence type="predicted"/>
<organism evidence="1 2">
    <name type="scientific">Phycicoccus endophyticus</name>
    <dbReference type="NCBI Taxonomy" id="1690220"/>
    <lineage>
        <taxon>Bacteria</taxon>
        <taxon>Bacillati</taxon>
        <taxon>Actinomycetota</taxon>
        <taxon>Actinomycetes</taxon>
        <taxon>Micrococcales</taxon>
        <taxon>Intrasporangiaceae</taxon>
        <taxon>Phycicoccus</taxon>
    </lineage>
</organism>
<dbReference type="AlphaFoldDB" id="A0A7G9R3G1"/>
<accession>A0A7G9R3G1</accession>
<dbReference type="EMBL" id="CP060712">
    <property type="protein sequence ID" value="QNN50136.1"/>
    <property type="molecule type" value="Genomic_DNA"/>
</dbReference>
<dbReference type="Proteomes" id="UP000515976">
    <property type="component" value="Chromosome"/>
</dbReference>
<dbReference type="KEGG" id="pei:H9L10_03510"/>
<evidence type="ECO:0000313" key="1">
    <source>
        <dbReference type="EMBL" id="QNN50136.1"/>
    </source>
</evidence>
<reference evidence="1 2" key="1">
    <citation type="submission" date="2020-08" db="EMBL/GenBank/DDBJ databases">
        <title>Genome sequence of Phycicoccus endophyticus JCM 31784T.</title>
        <authorList>
            <person name="Hyun D.-W."/>
            <person name="Bae J.-W."/>
        </authorList>
    </citation>
    <scope>NUCLEOTIDE SEQUENCE [LARGE SCALE GENOMIC DNA]</scope>
    <source>
        <strain evidence="1 2">JCM 31784</strain>
    </source>
</reference>
<sequence length="268" mass="28681">MAQVVSSDGVVTAVTDEVNASVLLKVTAAIAGGSCTVYRRDVAGARVPVRSGDPCRLVDGVGVAYDHEAAPGVQYRYTAVIDEVESAAASVMLPWASACTAIVKDVRDPSLSRVVDLIHPWEESWEDPSLFLSVDEAAPPFVTEKRRAAPTGEFTVQTQGREPLERLGALLRHPGAKLLQAHPSHGVPDRWVHLGGVRQPSSGRASGYGPRDVTVAWAELDRPYHVGAHVRMPRWGWVDATAGYSDLAAVRAAYPRGVWDMMLAGVGA</sequence>
<name>A0A7G9R3G1_9MICO</name>
<keyword evidence="2" id="KW-1185">Reference proteome</keyword>
<evidence type="ECO:0000313" key="2">
    <source>
        <dbReference type="Proteomes" id="UP000515976"/>
    </source>
</evidence>
<protein>
    <submittedName>
        <fullName evidence="1">Uncharacterized protein</fullName>
    </submittedName>
</protein>